<dbReference type="RefSeq" id="XP_001010727.2">
    <property type="nucleotide sequence ID" value="XM_001010727.2"/>
</dbReference>
<keyword evidence="3" id="KW-1185">Reference proteome</keyword>
<dbReference type="HOGENOM" id="CLU_364709_0_0_1"/>
<proteinExistence type="predicted"/>
<feature type="region of interest" description="Disordered" evidence="1">
    <location>
        <begin position="1"/>
        <end position="30"/>
    </location>
</feature>
<dbReference type="EMBL" id="GG662798">
    <property type="protein sequence ID" value="EAR90482.2"/>
    <property type="molecule type" value="Genomic_DNA"/>
</dbReference>
<evidence type="ECO:0000313" key="2">
    <source>
        <dbReference type="EMBL" id="EAR90482.2"/>
    </source>
</evidence>
<feature type="region of interest" description="Disordered" evidence="1">
    <location>
        <begin position="646"/>
        <end position="676"/>
    </location>
</feature>
<sequence length="789" mass="93397">MKQQQQQQQHLYRESKSQKNQNYMSDYQDFENQDSSFEFDEKSYKQQPSQLKYPNQSECVNLENQKLRSVSVLENKNKFKRQKNKKLTFKIDLNKMKNPYKQTLKGKNKNKSIFDDPEFSGIANTDINLYALHKQGVIDEENNQWGKLQKQIDEINPKPDINIVLDSLVTQKFSRPIQEFKLQKHLALPEYNQSEVSSRYKQNSICEILDEDPEIDKYIEETKQQILQKKKQIDDNLKCQKSSNPILNQPHKEKSNDDCSISSDEQQENQFENGVKSRTSNKKNEYILSEEEHKELFLLYCAKGHSPESACQQARVPIKCAKRWICNLTPSRLTGGGRKIIDGMLEQKLRLWILLKLYKELKIPSRDQQIKYSLSQIKQNSFGCSKGWLEKYLDRNLLKFIVAHLRNLEVFRLEEVAKFFIVIPSVNQDLGQVQKEIKLVQSYQKRLELELETTQLQNNDREQSNYVPGTKVKREDLIIQPFIHNDQNYFFNKMLQSVKEKNNLIIEPKYASNKDMLNTTFNSSNPQQKPLLSQVPFIINKIPQDGFTQYQNKSTTNNKKLNIQVPDWSPYLQMIERANAMKQLQYYLTDNKNIKKLEIEDNQLLSIKAQMIERLKQNTQISQETLAKFGNLYKFQEVQKLQETQKQKLEKRQSSQMQIEQTQADQETHKKSDLKQTKTKLKKLNIENEEEEDEEEDFQTKCKNEFQTKFDEREFYVDTKKPLPLHIRKLLKLSAINSRSDRLSQQPKNLEYYLKGCVFEIEAQNFFDVAVKTLNYKIESLIQVFKFRF</sequence>
<protein>
    <submittedName>
        <fullName evidence="2">Uncharacterized protein</fullName>
    </submittedName>
</protein>
<dbReference type="AlphaFoldDB" id="Q22Z39"/>
<feature type="compositionally biased region" description="Polar residues" evidence="1">
    <location>
        <begin position="258"/>
        <end position="278"/>
    </location>
</feature>
<evidence type="ECO:0000256" key="1">
    <source>
        <dbReference type="SAM" id="MobiDB-lite"/>
    </source>
</evidence>
<feature type="region of interest" description="Disordered" evidence="1">
    <location>
        <begin position="239"/>
        <end position="278"/>
    </location>
</feature>
<dbReference type="InParanoid" id="Q22Z39"/>
<organism evidence="2 3">
    <name type="scientific">Tetrahymena thermophila (strain SB210)</name>
    <dbReference type="NCBI Taxonomy" id="312017"/>
    <lineage>
        <taxon>Eukaryota</taxon>
        <taxon>Sar</taxon>
        <taxon>Alveolata</taxon>
        <taxon>Ciliophora</taxon>
        <taxon>Intramacronucleata</taxon>
        <taxon>Oligohymenophorea</taxon>
        <taxon>Hymenostomatida</taxon>
        <taxon>Tetrahymenina</taxon>
        <taxon>Tetrahymenidae</taxon>
        <taxon>Tetrahymena</taxon>
    </lineage>
</organism>
<dbReference type="Proteomes" id="UP000009168">
    <property type="component" value="Unassembled WGS sequence"/>
</dbReference>
<dbReference type="GeneID" id="7843589"/>
<feature type="compositionally biased region" description="Basic and acidic residues" evidence="1">
    <location>
        <begin position="666"/>
        <end position="676"/>
    </location>
</feature>
<dbReference type="KEGG" id="tet:TTHERM_00113320"/>
<name>Q22Z39_TETTS</name>
<evidence type="ECO:0000313" key="3">
    <source>
        <dbReference type="Proteomes" id="UP000009168"/>
    </source>
</evidence>
<accession>Q22Z39</accession>
<feature type="compositionally biased region" description="Polar residues" evidence="1">
    <location>
        <begin position="654"/>
        <end position="665"/>
    </location>
</feature>
<reference evidence="3" key="1">
    <citation type="journal article" date="2006" name="PLoS Biol.">
        <title>Macronuclear genome sequence of the ciliate Tetrahymena thermophila, a model eukaryote.</title>
        <authorList>
            <person name="Eisen J.A."/>
            <person name="Coyne R.S."/>
            <person name="Wu M."/>
            <person name="Wu D."/>
            <person name="Thiagarajan M."/>
            <person name="Wortman J.R."/>
            <person name="Badger J.H."/>
            <person name="Ren Q."/>
            <person name="Amedeo P."/>
            <person name="Jones K.M."/>
            <person name="Tallon L.J."/>
            <person name="Delcher A.L."/>
            <person name="Salzberg S.L."/>
            <person name="Silva J.C."/>
            <person name="Haas B.J."/>
            <person name="Majoros W.H."/>
            <person name="Farzad M."/>
            <person name="Carlton J.M."/>
            <person name="Smith R.K. Jr."/>
            <person name="Garg J."/>
            <person name="Pearlman R.E."/>
            <person name="Karrer K.M."/>
            <person name="Sun L."/>
            <person name="Manning G."/>
            <person name="Elde N.C."/>
            <person name="Turkewitz A.P."/>
            <person name="Asai D.J."/>
            <person name="Wilkes D.E."/>
            <person name="Wang Y."/>
            <person name="Cai H."/>
            <person name="Collins K."/>
            <person name="Stewart B.A."/>
            <person name="Lee S.R."/>
            <person name="Wilamowska K."/>
            <person name="Weinberg Z."/>
            <person name="Ruzzo W.L."/>
            <person name="Wloga D."/>
            <person name="Gaertig J."/>
            <person name="Frankel J."/>
            <person name="Tsao C.-C."/>
            <person name="Gorovsky M.A."/>
            <person name="Keeling P.J."/>
            <person name="Waller R.F."/>
            <person name="Patron N.J."/>
            <person name="Cherry J.M."/>
            <person name="Stover N.A."/>
            <person name="Krieger C.J."/>
            <person name="del Toro C."/>
            <person name="Ryder H.F."/>
            <person name="Williamson S.C."/>
            <person name="Barbeau R.A."/>
            <person name="Hamilton E.P."/>
            <person name="Orias E."/>
        </authorList>
    </citation>
    <scope>NUCLEOTIDE SEQUENCE [LARGE SCALE GENOMIC DNA]</scope>
    <source>
        <strain evidence="3">SB210</strain>
    </source>
</reference>
<gene>
    <name evidence="2" type="ORF">TTHERM_00113320</name>
</gene>